<comment type="catalytic activity">
    <reaction evidence="1 10">
        <text>Random hydrolysis of (1-&gt;6)-alpha-D-mannosidic linkages in unbranched (1-&gt;6)-mannans.</text>
        <dbReference type="EC" id="3.2.1.101"/>
    </reaction>
</comment>
<protein>
    <recommendedName>
        <fullName evidence="4 10">Mannan endo-1,6-alpha-mannosidase</fullName>
        <ecNumber evidence="4 10">3.2.1.101</ecNumber>
    </recommendedName>
</protein>
<name>A0A1V6SWA5_9EURO</name>
<dbReference type="GO" id="GO:0016052">
    <property type="term" value="P:carbohydrate catabolic process"/>
    <property type="evidence" value="ECO:0007669"/>
    <property type="project" value="InterPro"/>
</dbReference>
<comment type="similarity">
    <text evidence="3 10">Belongs to the glycosyl hydrolase 76 family.</text>
</comment>
<keyword evidence="12" id="KW-1133">Transmembrane helix</keyword>
<dbReference type="SUPFAM" id="SSF48208">
    <property type="entry name" value="Six-hairpin glycosidases"/>
    <property type="match status" value="1"/>
</dbReference>
<comment type="caution">
    <text evidence="14">The sequence shown here is derived from an EMBL/GenBank/DDBJ whole genome shotgun (WGS) entry which is preliminary data.</text>
</comment>
<keyword evidence="8" id="KW-0325">Glycoprotein</keyword>
<keyword evidence="15" id="KW-1185">Reference proteome</keyword>
<feature type="chain" id="PRO_5012867644" description="Mannan endo-1,6-alpha-mannosidase" evidence="13">
    <location>
        <begin position="24"/>
        <end position="452"/>
    </location>
</feature>
<evidence type="ECO:0000256" key="1">
    <source>
        <dbReference type="ARBA" id="ARBA00001452"/>
    </source>
</evidence>
<evidence type="ECO:0000256" key="6">
    <source>
        <dbReference type="ARBA" id="ARBA00022801"/>
    </source>
</evidence>
<dbReference type="AlphaFoldDB" id="A0A1V6SWA5"/>
<keyword evidence="12" id="KW-0812">Transmembrane</keyword>
<dbReference type="EC" id="3.2.1.101" evidence="4 10"/>
<keyword evidence="5 13" id="KW-0732">Signal</keyword>
<keyword evidence="6 10" id="KW-0378">Hydrolase</keyword>
<feature type="compositionally biased region" description="Gly residues" evidence="11">
    <location>
        <begin position="398"/>
        <end position="411"/>
    </location>
</feature>
<reference evidence="15" key="1">
    <citation type="journal article" date="2017" name="Nat. Microbiol.">
        <title>Global analysis of biosynthetic gene clusters reveals vast potential of secondary metabolite production in Penicillium species.</title>
        <authorList>
            <person name="Nielsen J.C."/>
            <person name="Grijseels S."/>
            <person name="Prigent S."/>
            <person name="Ji B."/>
            <person name="Dainat J."/>
            <person name="Nielsen K.F."/>
            <person name="Frisvad J.C."/>
            <person name="Workman M."/>
            <person name="Nielsen J."/>
        </authorList>
    </citation>
    <scope>NUCLEOTIDE SEQUENCE [LARGE SCALE GENOMIC DNA]</scope>
    <source>
        <strain evidence="15">IBT 24891</strain>
    </source>
</reference>
<evidence type="ECO:0000256" key="11">
    <source>
        <dbReference type="SAM" id="MobiDB-lite"/>
    </source>
</evidence>
<evidence type="ECO:0000313" key="14">
    <source>
        <dbReference type="EMBL" id="OQE17913.1"/>
    </source>
</evidence>
<dbReference type="GO" id="GO:0008496">
    <property type="term" value="F:mannan endo-1,6-alpha-mannosidase activity"/>
    <property type="evidence" value="ECO:0007669"/>
    <property type="project" value="UniProtKB-UniRule"/>
</dbReference>
<evidence type="ECO:0000256" key="13">
    <source>
        <dbReference type="SAM" id="SignalP"/>
    </source>
</evidence>
<dbReference type="EMBL" id="MLKD01000019">
    <property type="protein sequence ID" value="OQE17913.1"/>
    <property type="molecule type" value="Genomic_DNA"/>
</dbReference>
<evidence type="ECO:0000256" key="7">
    <source>
        <dbReference type="ARBA" id="ARBA00023136"/>
    </source>
</evidence>
<dbReference type="PIRSF" id="PIRSF016302">
    <property type="entry name" value="Man_a_manosd"/>
    <property type="match status" value="1"/>
</dbReference>
<evidence type="ECO:0000256" key="4">
    <source>
        <dbReference type="ARBA" id="ARBA00012350"/>
    </source>
</evidence>
<evidence type="ECO:0000256" key="8">
    <source>
        <dbReference type="ARBA" id="ARBA00023180"/>
    </source>
</evidence>
<dbReference type="OrthoDB" id="4187847at2759"/>
<dbReference type="InterPro" id="IPR014480">
    <property type="entry name" value="Mannan-1_6-alpha_mannosidase"/>
</dbReference>
<evidence type="ECO:0000313" key="15">
    <source>
        <dbReference type="Proteomes" id="UP000191285"/>
    </source>
</evidence>
<feature type="signal peptide" evidence="13">
    <location>
        <begin position="1"/>
        <end position="23"/>
    </location>
</feature>
<accession>A0A1V6SWA5</accession>
<evidence type="ECO:0000256" key="9">
    <source>
        <dbReference type="ARBA" id="ARBA00023295"/>
    </source>
</evidence>
<dbReference type="FunFam" id="1.50.10.20:FF:000006">
    <property type="entry name" value="Mannan endo-1,6-alpha-mannosidase"/>
    <property type="match status" value="1"/>
</dbReference>
<sequence length="452" mass="49822">MRGSPLSWKALLLTPLVSQVAFSIELDLSSEESIKSAAKHAAKGMLSYYSGYRPGDVPGNIPDPYYWWECGAMFGALVEYYYYTGDDQWNDWTTQALLHQVGDDNNYMPVNQTRAMGNDDQIFWAFAAMSAAETKYPDPPSGQPQWLQLAENVFNSQVARWDTSTCGGGLHWQAFSYLGGYHLKNSISNGGLFNVASRLALYTRNQTYSEWANKIWDWSEDVGLIRSNYFIYDNTDSSDNCTTFDETQHAYLPGVYLHGAANMYAATNQSKTWEKRVRGITNALDYFFENKNHNVMSQPCEIKDCNLNEQSFKAYLARFMGATVPLAPFTEQSIMTKINASAIAAAKQCSGGSDNKCGLRWTEGDQYDGKTGIGEQMSALEVIQSTLSRPKRKPVSSGNGGTSTGNSPDGGGNKKDSNVKTRAMTKGDKAGAGIMTALFALVPIGALVFLTL</sequence>
<dbReference type="PANTHER" id="PTHR12145:SF36">
    <property type="entry name" value="MANNAN ENDO-1,6-ALPHA-MANNOSIDASE DCW1"/>
    <property type="match status" value="1"/>
</dbReference>
<dbReference type="STRING" id="303698.A0A1V6SWA5"/>
<comment type="subcellular location">
    <subcellularLocation>
        <location evidence="2">Endomembrane system</location>
    </subcellularLocation>
</comment>
<evidence type="ECO:0000256" key="12">
    <source>
        <dbReference type="SAM" id="Phobius"/>
    </source>
</evidence>
<gene>
    <name evidence="14" type="ORF">PENSTE_c019G09387</name>
</gene>
<evidence type="ECO:0000256" key="2">
    <source>
        <dbReference type="ARBA" id="ARBA00004308"/>
    </source>
</evidence>
<dbReference type="Gene3D" id="1.50.10.20">
    <property type="match status" value="1"/>
</dbReference>
<keyword evidence="7 12" id="KW-0472">Membrane</keyword>
<keyword evidence="9 10" id="KW-0326">Glycosidase</keyword>
<evidence type="ECO:0000256" key="10">
    <source>
        <dbReference type="PIRNR" id="PIRNR016302"/>
    </source>
</evidence>
<feature type="region of interest" description="Disordered" evidence="11">
    <location>
        <begin position="386"/>
        <end position="420"/>
    </location>
</feature>
<dbReference type="GO" id="GO:0009272">
    <property type="term" value="P:fungal-type cell wall biogenesis"/>
    <property type="evidence" value="ECO:0007669"/>
    <property type="project" value="TreeGrafter"/>
</dbReference>
<evidence type="ECO:0000256" key="3">
    <source>
        <dbReference type="ARBA" id="ARBA00009699"/>
    </source>
</evidence>
<dbReference type="InterPro" id="IPR008928">
    <property type="entry name" value="6-hairpin_glycosidase_sf"/>
</dbReference>
<dbReference type="GO" id="GO:0012505">
    <property type="term" value="C:endomembrane system"/>
    <property type="evidence" value="ECO:0007669"/>
    <property type="project" value="UniProtKB-SubCell"/>
</dbReference>
<dbReference type="Proteomes" id="UP000191285">
    <property type="component" value="Unassembled WGS sequence"/>
</dbReference>
<dbReference type="InterPro" id="IPR005198">
    <property type="entry name" value="Glyco_hydro_76"/>
</dbReference>
<dbReference type="Pfam" id="PF03663">
    <property type="entry name" value="Glyco_hydro_76"/>
    <property type="match status" value="1"/>
</dbReference>
<proteinExistence type="inferred from homology"/>
<feature type="transmembrane region" description="Helical" evidence="12">
    <location>
        <begin position="430"/>
        <end position="450"/>
    </location>
</feature>
<evidence type="ECO:0000256" key="5">
    <source>
        <dbReference type="ARBA" id="ARBA00022729"/>
    </source>
</evidence>
<dbReference type="PANTHER" id="PTHR12145">
    <property type="entry name" value="MANNAN ENDO-1,6-ALPHA-MANNOSIDASE DCW1"/>
    <property type="match status" value="1"/>
</dbReference>
<organism evidence="14 15">
    <name type="scientific">Penicillium steckii</name>
    <dbReference type="NCBI Taxonomy" id="303698"/>
    <lineage>
        <taxon>Eukaryota</taxon>
        <taxon>Fungi</taxon>
        <taxon>Dikarya</taxon>
        <taxon>Ascomycota</taxon>
        <taxon>Pezizomycotina</taxon>
        <taxon>Eurotiomycetes</taxon>
        <taxon>Eurotiomycetidae</taxon>
        <taxon>Eurotiales</taxon>
        <taxon>Aspergillaceae</taxon>
        <taxon>Penicillium</taxon>
    </lineage>
</organism>